<dbReference type="OMA" id="ESSWISC"/>
<evidence type="ECO:0000256" key="6">
    <source>
        <dbReference type="ARBA" id="ARBA00023157"/>
    </source>
</evidence>
<dbReference type="SMART" id="SM00406">
    <property type="entry name" value="IGv"/>
    <property type="match status" value="1"/>
</dbReference>
<reference evidence="13" key="3">
    <citation type="submission" date="2025-09" db="UniProtKB">
        <authorList>
            <consortium name="Ensembl"/>
        </authorList>
    </citation>
    <scope>IDENTIFICATION</scope>
</reference>
<feature type="transmembrane region" description="Helical" evidence="10">
    <location>
        <begin position="250"/>
        <end position="270"/>
    </location>
</feature>
<dbReference type="GO" id="GO:0001817">
    <property type="term" value="P:regulation of cytokine production"/>
    <property type="evidence" value="ECO:0000318"/>
    <property type="project" value="GO_Central"/>
</dbReference>
<dbReference type="PROSITE" id="PS50835">
    <property type="entry name" value="IG_LIKE"/>
    <property type="match status" value="2"/>
</dbReference>
<comment type="similarity">
    <text evidence="9">Belongs to the SKINT family.</text>
</comment>
<evidence type="ECO:0000256" key="5">
    <source>
        <dbReference type="ARBA" id="ARBA00023136"/>
    </source>
</evidence>
<dbReference type="GO" id="GO:0009897">
    <property type="term" value="C:external side of plasma membrane"/>
    <property type="evidence" value="ECO:0000318"/>
    <property type="project" value="GO_Central"/>
</dbReference>
<keyword evidence="8" id="KW-0393">Immunoglobulin domain</keyword>
<organism evidence="13 14">
    <name type="scientific">Lepisosteus oculatus</name>
    <name type="common">Spotted gar</name>
    <dbReference type="NCBI Taxonomy" id="7918"/>
    <lineage>
        <taxon>Eukaryota</taxon>
        <taxon>Metazoa</taxon>
        <taxon>Chordata</taxon>
        <taxon>Craniata</taxon>
        <taxon>Vertebrata</taxon>
        <taxon>Euteleostomi</taxon>
        <taxon>Actinopterygii</taxon>
        <taxon>Neopterygii</taxon>
        <taxon>Holostei</taxon>
        <taxon>Semionotiformes</taxon>
        <taxon>Lepisosteidae</taxon>
        <taxon>Lepisosteus</taxon>
    </lineage>
</organism>
<feature type="chain" id="PRO_5004865659" description="Ig-like domain-containing protein" evidence="11">
    <location>
        <begin position="35"/>
        <end position="310"/>
    </location>
</feature>
<dbReference type="Gene3D" id="2.60.40.10">
    <property type="entry name" value="Immunoglobulins"/>
    <property type="match status" value="2"/>
</dbReference>
<keyword evidence="7" id="KW-0325">Glycoprotein</keyword>
<dbReference type="InterPro" id="IPR036179">
    <property type="entry name" value="Ig-like_dom_sf"/>
</dbReference>
<dbReference type="AlphaFoldDB" id="W5M472"/>
<evidence type="ECO:0000256" key="8">
    <source>
        <dbReference type="ARBA" id="ARBA00023319"/>
    </source>
</evidence>
<dbReference type="Pfam" id="PF07686">
    <property type="entry name" value="V-set"/>
    <property type="match status" value="1"/>
</dbReference>
<dbReference type="GO" id="GO:0042110">
    <property type="term" value="P:T cell activation"/>
    <property type="evidence" value="ECO:0007669"/>
    <property type="project" value="UniProtKB-ARBA"/>
</dbReference>
<dbReference type="InterPro" id="IPR003599">
    <property type="entry name" value="Ig_sub"/>
</dbReference>
<dbReference type="InterPro" id="IPR013106">
    <property type="entry name" value="Ig_V-set"/>
</dbReference>
<keyword evidence="2 10" id="KW-0812">Transmembrane</keyword>
<dbReference type="eggNOG" id="ENOG502QSRZ">
    <property type="taxonomic scope" value="Eukaryota"/>
</dbReference>
<dbReference type="GO" id="GO:0005102">
    <property type="term" value="F:signaling receptor binding"/>
    <property type="evidence" value="ECO:0000318"/>
    <property type="project" value="GO_Central"/>
</dbReference>
<evidence type="ECO:0000259" key="12">
    <source>
        <dbReference type="PROSITE" id="PS50835"/>
    </source>
</evidence>
<proteinExistence type="inferred from homology"/>
<dbReference type="Pfam" id="PF22705">
    <property type="entry name" value="C2-set_3"/>
    <property type="match status" value="1"/>
</dbReference>
<evidence type="ECO:0000256" key="7">
    <source>
        <dbReference type="ARBA" id="ARBA00023180"/>
    </source>
</evidence>
<dbReference type="PANTHER" id="PTHR24100:SF130">
    <property type="entry name" value="BUTYROPHILIN-LIKE PROTEIN 9"/>
    <property type="match status" value="1"/>
</dbReference>
<dbReference type="Bgee" id="ENSLOCG00000002712">
    <property type="expression patterns" value="Expressed in zone of skin and 9 other cell types or tissues"/>
</dbReference>
<comment type="subcellular location">
    <subcellularLocation>
        <location evidence="1">Membrane</location>
    </subcellularLocation>
</comment>
<dbReference type="Ensembl" id="ENSLOCT00000003187.1">
    <property type="protein sequence ID" value="ENSLOCP00000003180.1"/>
    <property type="gene ID" value="ENSLOCG00000002712.1"/>
</dbReference>
<keyword evidence="5 10" id="KW-0472">Membrane</keyword>
<feature type="domain" description="Ig-like" evidence="12">
    <location>
        <begin position="29"/>
        <end position="142"/>
    </location>
</feature>
<dbReference type="GO" id="GO:1903037">
    <property type="term" value="P:regulation of leukocyte cell-cell adhesion"/>
    <property type="evidence" value="ECO:0007669"/>
    <property type="project" value="UniProtKB-ARBA"/>
</dbReference>
<reference evidence="13" key="2">
    <citation type="submission" date="2025-08" db="UniProtKB">
        <authorList>
            <consortium name="Ensembl"/>
        </authorList>
    </citation>
    <scope>IDENTIFICATION</scope>
</reference>
<evidence type="ECO:0000256" key="9">
    <source>
        <dbReference type="ARBA" id="ARBA00038221"/>
    </source>
</evidence>
<keyword evidence="6" id="KW-1015">Disulfide bond</keyword>
<dbReference type="GeneTree" id="ENSGT01120000271914"/>
<keyword evidence="4 10" id="KW-1133">Transmembrane helix</keyword>
<dbReference type="PANTHER" id="PTHR24100">
    <property type="entry name" value="BUTYROPHILIN"/>
    <property type="match status" value="1"/>
</dbReference>
<dbReference type="Proteomes" id="UP000018468">
    <property type="component" value="Linkage group LG5"/>
</dbReference>
<evidence type="ECO:0000256" key="3">
    <source>
        <dbReference type="ARBA" id="ARBA00022729"/>
    </source>
</evidence>
<dbReference type="SUPFAM" id="SSF48726">
    <property type="entry name" value="Immunoglobulin"/>
    <property type="match status" value="2"/>
</dbReference>
<feature type="domain" description="Ig-like" evidence="12">
    <location>
        <begin position="152"/>
        <end position="226"/>
    </location>
</feature>
<dbReference type="GO" id="GO:0050852">
    <property type="term" value="P:T cell receptor signaling pathway"/>
    <property type="evidence" value="ECO:0000318"/>
    <property type="project" value="GO_Central"/>
</dbReference>
<evidence type="ECO:0000256" key="4">
    <source>
        <dbReference type="ARBA" id="ARBA00022989"/>
    </source>
</evidence>
<dbReference type="SMART" id="SM00409">
    <property type="entry name" value="IG"/>
    <property type="match status" value="1"/>
</dbReference>
<evidence type="ECO:0000313" key="13">
    <source>
        <dbReference type="Ensembl" id="ENSLOCP00000003180.1"/>
    </source>
</evidence>
<dbReference type="FunFam" id="2.60.40.10:FF:000088">
    <property type="entry name" value="Butyrophilin subfamily 1 member A1"/>
    <property type="match status" value="1"/>
</dbReference>
<reference evidence="14" key="1">
    <citation type="submission" date="2011-12" db="EMBL/GenBank/DDBJ databases">
        <title>The Draft Genome of Lepisosteus oculatus.</title>
        <authorList>
            <consortium name="The Broad Institute Genome Assembly &amp; Analysis Group"/>
            <consortium name="Computational R&amp;D Group"/>
            <consortium name="and Sequencing Platform"/>
            <person name="Di Palma F."/>
            <person name="Alfoldi J."/>
            <person name="Johnson J."/>
            <person name="Berlin A."/>
            <person name="Gnerre S."/>
            <person name="Jaffe D."/>
            <person name="MacCallum I."/>
            <person name="Young S."/>
            <person name="Walker B.J."/>
            <person name="Lander E.S."/>
            <person name="Lindblad-Toh K."/>
        </authorList>
    </citation>
    <scope>NUCLEOTIDE SEQUENCE [LARGE SCALE GENOMIC DNA]</scope>
</reference>
<evidence type="ECO:0000256" key="10">
    <source>
        <dbReference type="SAM" id="Phobius"/>
    </source>
</evidence>
<dbReference type="EMBL" id="AHAT01038718">
    <property type="status" value="NOT_ANNOTATED_CDS"/>
    <property type="molecule type" value="Genomic_DNA"/>
</dbReference>
<dbReference type="EMBL" id="AHAT01038720">
    <property type="status" value="NOT_ANNOTATED_CDS"/>
    <property type="molecule type" value="Genomic_DNA"/>
</dbReference>
<dbReference type="InterPro" id="IPR050504">
    <property type="entry name" value="IgSF_BTN/MOG"/>
</dbReference>
<dbReference type="GO" id="GO:0050863">
    <property type="term" value="P:regulation of T cell activation"/>
    <property type="evidence" value="ECO:0007669"/>
    <property type="project" value="UniProtKB-ARBA"/>
</dbReference>
<evidence type="ECO:0000313" key="14">
    <source>
        <dbReference type="Proteomes" id="UP000018468"/>
    </source>
</evidence>
<dbReference type="EMBL" id="AHAT01038719">
    <property type="status" value="NOT_ANNOTATED_CDS"/>
    <property type="molecule type" value="Genomic_DNA"/>
</dbReference>
<accession>W5M472</accession>
<keyword evidence="14" id="KW-1185">Reference proteome</keyword>
<evidence type="ECO:0000256" key="2">
    <source>
        <dbReference type="ARBA" id="ARBA00022692"/>
    </source>
</evidence>
<dbReference type="InParanoid" id="W5M472"/>
<evidence type="ECO:0000256" key="11">
    <source>
        <dbReference type="SAM" id="SignalP"/>
    </source>
</evidence>
<sequence length="310" mass="34453">MNQNIFFVSDMTSETKMWLLALLSLLHRTSVSETETFQVLGPPAPVVVSPGEDVVLPCSLSPSVSALDQVVRWLRVGLIVPICLYANQQYILQDPLSPYWGRTELFTAELARGNVSLILRDVRHSDRGQYKCLVEFKEAVVDLGVRALGSQPSVSLHSPGGGQTQLLCRSEGWFPAPAVIWTDRDGHDVTSLSSTTVEKDSQGLLSVSSYIPVQQESNIFSCLVRSAQPGPDWGPQLHIPRDFSSGPSGWMVALCVTAAVTVAASALLVIQWRRMDREEKLISKYFNKDIWNVVFLSVCWNFRHESLKCF</sequence>
<feature type="signal peptide" evidence="11">
    <location>
        <begin position="1"/>
        <end position="34"/>
    </location>
</feature>
<evidence type="ECO:0000256" key="1">
    <source>
        <dbReference type="ARBA" id="ARBA00004370"/>
    </source>
</evidence>
<dbReference type="FunFam" id="2.60.40.10:FF:000142">
    <property type="entry name" value="V-set domain-containing T-cell activation inhibitor 1"/>
    <property type="match status" value="1"/>
</dbReference>
<protein>
    <recommendedName>
        <fullName evidence="12">Ig-like domain-containing protein</fullName>
    </recommendedName>
</protein>
<name>W5M472_LEPOC</name>
<keyword evidence="3 11" id="KW-0732">Signal</keyword>
<dbReference type="InterPro" id="IPR053896">
    <property type="entry name" value="BTN3A2-like_Ig-C"/>
</dbReference>
<dbReference type="InterPro" id="IPR007110">
    <property type="entry name" value="Ig-like_dom"/>
</dbReference>
<dbReference type="HOGENOM" id="CLU_013137_8_4_1"/>
<dbReference type="InterPro" id="IPR013783">
    <property type="entry name" value="Ig-like_fold"/>
</dbReference>
<dbReference type="STRING" id="7918.ENSLOCP00000003180"/>